<dbReference type="EMBL" id="BAAALS010000014">
    <property type="protein sequence ID" value="GAA1758450.1"/>
    <property type="molecule type" value="Genomic_DNA"/>
</dbReference>
<comment type="caution">
    <text evidence="1">The sequence shown here is derived from an EMBL/GenBank/DDBJ whole genome shotgun (WGS) entry which is preliminary data.</text>
</comment>
<evidence type="ECO:0000313" key="1">
    <source>
        <dbReference type="EMBL" id="GAA1758450.1"/>
    </source>
</evidence>
<evidence type="ECO:0000313" key="2">
    <source>
        <dbReference type="Proteomes" id="UP001500655"/>
    </source>
</evidence>
<organism evidence="1 2">
    <name type="scientific">Luedemannella helvata</name>
    <dbReference type="NCBI Taxonomy" id="349315"/>
    <lineage>
        <taxon>Bacteria</taxon>
        <taxon>Bacillati</taxon>
        <taxon>Actinomycetota</taxon>
        <taxon>Actinomycetes</taxon>
        <taxon>Micromonosporales</taxon>
        <taxon>Micromonosporaceae</taxon>
        <taxon>Luedemannella</taxon>
    </lineage>
</organism>
<gene>
    <name evidence="1" type="ORF">GCM10009681_32080</name>
</gene>
<proteinExistence type="predicted"/>
<reference evidence="1 2" key="1">
    <citation type="journal article" date="2019" name="Int. J. Syst. Evol. Microbiol.">
        <title>The Global Catalogue of Microorganisms (GCM) 10K type strain sequencing project: providing services to taxonomists for standard genome sequencing and annotation.</title>
        <authorList>
            <consortium name="The Broad Institute Genomics Platform"/>
            <consortium name="The Broad Institute Genome Sequencing Center for Infectious Disease"/>
            <person name="Wu L."/>
            <person name="Ma J."/>
        </authorList>
    </citation>
    <scope>NUCLEOTIDE SEQUENCE [LARGE SCALE GENOMIC DNA]</scope>
    <source>
        <strain evidence="1 2">JCM 13249</strain>
    </source>
</reference>
<name>A0ABN2KK51_9ACTN</name>
<dbReference type="Proteomes" id="UP001500655">
    <property type="component" value="Unassembled WGS sequence"/>
</dbReference>
<accession>A0ABN2KK51</accession>
<sequence length="122" mass="12647">MDQVEISLQVACSGLDAEGVADLTAELRREILNTDISSAVPSAGGKAPGGAKSGGLIEIGGLAITLAPVVVESLIGVISSWLSRQPNDVQIEIDGNRFQGRVSESERADLVAAYLRRVESGS</sequence>
<keyword evidence="2" id="KW-1185">Reference proteome</keyword>
<protein>
    <submittedName>
        <fullName evidence="1">Uncharacterized protein</fullName>
    </submittedName>
</protein>
<dbReference type="RefSeq" id="WP_344082299.1">
    <property type="nucleotide sequence ID" value="NZ_BAAALS010000014.1"/>
</dbReference>